<gene>
    <name evidence="1" type="ORF">MILVUS5_LOCUS14989</name>
</gene>
<protein>
    <submittedName>
        <fullName evidence="1">Uncharacterized protein</fullName>
    </submittedName>
</protein>
<organism evidence="1 2">
    <name type="scientific">Trifolium pratense</name>
    <name type="common">Red clover</name>
    <dbReference type="NCBI Taxonomy" id="57577"/>
    <lineage>
        <taxon>Eukaryota</taxon>
        <taxon>Viridiplantae</taxon>
        <taxon>Streptophyta</taxon>
        <taxon>Embryophyta</taxon>
        <taxon>Tracheophyta</taxon>
        <taxon>Spermatophyta</taxon>
        <taxon>Magnoliopsida</taxon>
        <taxon>eudicotyledons</taxon>
        <taxon>Gunneridae</taxon>
        <taxon>Pentapetalae</taxon>
        <taxon>rosids</taxon>
        <taxon>fabids</taxon>
        <taxon>Fabales</taxon>
        <taxon>Fabaceae</taxon>
        <taxon>Papilionoideae</taxon>
        <taxon>50 kb inversion clade</taxon>
        <taxon>NPAAA clade</taxon>
        <taxon>Hologalegina</taxon>
        <taxon>IRL clade</taxon>
        <taxon>Trifolieae</taxon>
        <taxon>Trifolium</taxon>
    </lineage>
</organism>
<name>A0ACB0JPQ6_TRIPR</name>
<accession>A0ACB0JPQ6</accession>
<comment type="caution">
    <text evidence="1">The sequence shown here is derived from an EMBL/GenBank/DDBJ whole genome shotgun (WGS) entry which is preliminary data.</text>
</comment>
<reference evidence="1" key="1">
    <citation type="submission" date="2023-10" db="EMBL/GenBank/DDBJ databases">
        <authorList>
            <person name="Rodriguez Cubillos JULIANA M."/>
            <person name="De Vega J."/>
        </authorList>
    </citation>
    <scope>NUCLEOTIDE SEQUENCE</scope>
</reference>
<evidence type="ECO:0000313" key="2">
    <source>
        <dbReference type="Proteomes" id="UP001177021"/>
    </source>
</evidence>
<dbReference type="Proteomes" id="UP001177021">
    <property type="component" value="Unassembled WGS sequence"/>
</dbReference>
<keyword evidence="2" id="KW-1185">Reference proteome</keyword>
<proteinExistence type="predicted"/>
<dbReference type="EMBL" id="CASHSV030000109">
    <property type="protein sequence ID" value="CAJ2646253.1"/>
    <property type="molecule type" value="Genomic_DNA"/>
</dbReference>
<sequence>MADLLSGGAVGALMGETVKYALQTIKKGQQFRPTLETNMETLDALAPLVEKMKGFNDLLDRPSEEIERLEKHMREGKEIVEESKKFTWRKIFSFPGQQTKLKKQDDKLRRYLSVDVQAENKRDLMDVLTKVNAIFEILLIKDKLGQFDDGNQIRGLCGAPDEPQCKGMDESLNKLKIEMMKDGVSVHVLTGLGGSGKSTLAKKLCWDPQIKGKFGGNIFFVTVSKTPNLKNIVRTLFEHCGLREPKFHSNEDAINRLGLLLRQVGRNPILLVLDDVWPGSEGLVEKFKFQMSDYKILVTSRVAFRRFGTPFQLDPLDLDHAVSLFHHFAQLNHNSSYMPDKNLVREIVKGCKGSPLALQVIAGSLCKQPIEIWKNMKEHFQNQSILESKRYFPSDSTDTDLLCRLQQSLDMLEDINEKECFVDLGLFPEDQRIPVTVLIDMWATLYNLDEDGTQAMAIVHNLNTRNLINVIATRKVTTETDMYYNNHYVMMHDLLRELAIHQSKGEPFEQRKRLTIDLNGDDRPDWWIGPNQQGIISRMQSFVTGLLVKQKQLKVAARILSISTDETFSSDWCDMQPDEAEVMVLNLRSDQYSLPDFTKKMIKLDSLIVTNYGFHCSELTKFELLGLLSNLKRIRLEKVSVPCLCPLKNLQKLSLHMCNTRNAFENCSIQISDTMPNLVELSIDYCKDLIKLPDGLCNITTLKKLSITNCHNLSAMPHDIGKLENLEVLRLCSCSDLKEMPKYVAGLNKLCCLDISNCVSLSKLPKDIGELQKLEKLSMKGCSNLSGLPNSVIKFGNLKHEMHVICDEERAALWEQYPNIPNLRIDMLKEDINLNWLHRTRS</sequence>
<evidence type="ECO:0000313" key="1">
    <source>
        <dbReference type="EMBL" id="CAJ2646253.1"/>
    </source>
</evidence>